<dbReference type="Pfam" id="PF06612">
    <property type="entry name" value="DUF1146"/>
    <property type="match status" value="1"/>
</dbReference>
<evidence type="ECO:0000256" key="1">
    <source>
        <dbReference type="SAM" id="Phobius"/>
    </source>
</evidence>
<dbReference type="AlphaFoldDB" id="A0A9D2NR83"/>
<accession>A0A9D2NR83</accession>
<proteinExistence type="predicted"/>
<dbReference type="InterPro" id="IPR009526">
    <property type="entry name" value="DUF1146"/>
</dbReference>
<feature type="transmembrane region" description="Helical" evidence="1">
    <location>
        <begin position="39"/>
        <end position="64"/>
    </location>
</feature>
<evidence type="ECO:0000313" key="2">
    <source>
        <dbReference type="EMBL" id="HJC37015.1"/>
    </source>
</evidence>
<sequence length="68" mass="7542">MVYGIIKLTVYLICFLAALYALSGVQFDRFVNVKQPMKAQVLLLLLAMALAYLCGTLILELTIFNGLT</sequence>
<comment type="caution">
    <text evidence="2">The sequence shown here is derived from an EMBL/GenBank/DDBJ whole genome shotgun (WGS) entry which is preliminary data.</text>
</comment>
<reference evidence="2" key="1">
    <citation type="journal article" date="2021" name="PeerJ">
        <title>Extensive microbial diversity within the chicken gut microbiome revealed by metagenomics and culture.</title>
        <authorList>
            <person name="Gilroy R."/>
            <person name="Ravi A."/>
            <person name="Getino M."/>
            <person name="Pursley I."/>
            <person name="Horton D.L."/>
            <person name="Alikhan N.F."/>
            <person name="Baker D."/>
            <person name="Gharbi K."/>
            <person name="Hall N."/>
            <person name="Watson M."/>
            <person name="Adriaenssens E.M."/>
            <person name="Foster-Nyarko E."/>
            <person name="Jarju S."/>
            <person name="Secka A."/>
            <person name="Antonio M."/>
            <person name="Oren A."/>
            <person name="Chaudhuri R.R."/>
            <person name="La Ragione R."/>
            <person name="Hildebrand F."/>
            <person name="Pallen M.J."/>
        </authorList>
    </citation>
    <scope>NUCLEOTIDE SEQUENCE</scope>
    <source>
        <strain evidence="2">CHK187-11901</strain>
    </source>
</reference>
<organism evidence="2 3">
    <name type="scientific">Candidatus Merdibacter merdavium</name>
    <dbReference type="NCBI Taxonomy" id="2838692"/>
    <lineage>
        <taxon>Bacteria</taxon>
        <taxon>Bacillati</taxon>
        <taxon>Bacillota</taxon>
        <taxon>Erysipelotrichia</taxon>
        <taxon>Erysipelotrichales</taxon>
        <taxon>Erysipelotrichaceae</taxon>
        <taxon>Merdibacter</taxon>
    </lineage>
</organism>
<dbReference type="EMBL" id="DWWM01000051">
    <property type="protein sequence ID" value="HJC37015.1"/>
    <property type="molecule type" value="Genomic_DNA"/>
</dbReference>
<reference evidence="2" key="2">
    <citation type="submission" date="2021-04" db="EMBL/GenBank/DDBJ databases">
        <authorList>
            <person name="Gilroy R."/>
        </authorList>
    </citation>
    <scope>NUCLEOTIDE SEQUENCE</scope>
    <source>
        <strain evidence="2">CHK187-11901</strain>
    </source>
</reference>
<keyword evidence="1" id="KW-1133">Transmembrane helix</keyword>
<dbReference type="Proteomes" id="UP000823896">
    <property type="component" value="Unassembled WGS sequence"/>
</dbReference>
<name>A0A9D2NR83_9FIRM</name>
<protein>
    <submittedName>
        <fullName evidence="2">DUF1146 family protein</fullName>
    </submittedName>
</protein>
<gene>
    <name evidence="2" type="ORF">H9702_07810</name>
</gene>
<keyword evidence="1" id="KW-0472">Membrane</keyword>
<evidence type="ECO:0000313" key="3">
    <source>
        <dbReference type="Proteomes" id="UP000823896"/>
    </source>
</evidence>
<keyword evidence="1" id="KW-0812">Transmembrane</keyword>